<keyword evidence="2" id="KW-0808">Transferase</keyword>
<dbReference type="CDD" id="cd03784">
    <property type="entry name" value="GT1_Gtf-like"/>
    <property type="match status" value="1"/>
</dbReference>
<reference evidence="2" key="2">
    <citation type="submission" date="2020-09" db="EMBL/GenBank/DDBJ databases">
        <authorList>
            <person name="Sun Q."/>
            <person name="Zhou Y."/>
        </authorList>
    </citation>
    <scope>NUCLEOTIDE SEQUENCE</scope>
    <source>
        <strain evidence="2">CGMCC 1.15478</strain>
    </source>
</reference>
<dbReference type="InterPro" id="IPR010610">
    <property type="entry name" value="EryCIII-like_C"/>
</dbReference>
<dbReference type="Pfam" id="PF06722">
    <property type="entry name" value="EryCIII-like_C"/>
    <property type="match status" value="1"/>
</dbReference>
<sequence>MRFAVVAGPDPGHVFPAMALCRKIQLAGDDAILYTGRRWLDHAASFGLDARELLGLDLPFGADDSDLGRRIHERAATMSTAMLRELNQAMPDLVVSDVITVAGGLTAERLGIPWVELSPHPLYLPSRGLPPLGSGLAPGTGLTGRARDTVLRALVARDRRRGAAQRARVRATIGLPEQDSGPRARLIATVPALEVDRPDWPSTAHLVGPLVWEPTSQELRVPQGEGPVVMVSPSTAGHGGAQGVVESVVEALTPGDTQYRVLATLLGAQPPSLPEWVSAGAGNQDVALTHSDVLVCGGGHGTVVRALLAAVPLVVIPGGGDQTELAARVRRLGVGEVVRPRPDGSIDGARVRQAIDTVLGDPKYRAAARAAAESAHRVEDPVSVCRASAQ</sequence>
<evidence type="ECO:0000259" key="1">
    <source>
        <dbReference type="Pfam" id="PF06722"/>
    </source>
</evidence>
<name>A0A916XAQ1_9ACTN</name>
<dbReference type="EMBL" id="BMJH01000001">
    <property type="protein sequence ID" value="GGC60176.1"/>
    <property type="molecule type" value="Genomic_DNA"/>
</dbReference>
<dbReference type="InterPro" id="IPR002213">
    <property type="entry name" value="UDP_glucos_trans"/>
</dbReference>
<dbReference type="Proteomes" id="UP000641514">
    <property type="component" value="Unassembled WGS sequence"/>
</dbReference>
<accession>A0A916XAQ1</accession>
<dbReference type="AlphaFoldDB" id="A0A916XAQ1"/>
<dbReference type="PANTHER" id="PTHR48050">
    <property type="entry name" value="STEROL 3-BETA-GLUCOSYLTRANSFERASE"/>
    <property type="match status" value="1"/>
</dbReference>
<dbReference type="PANTHER" id="PTHR48050:SF13">
    <property type="entry name" value="STEROL 3-BETA-GLUCOSYLTRANSFERASE UGT80A2"/>
    <property type="match status" value="1"/>
</dbReference>
<proteinExistence type="predicted"/>
<comment type="caution">
    <text evidence="2">The sequence shown here is derived from an EMBL/GenBank/DDBJ whole genome shotgun (WGS) entry which is preliminary data.</text>
</comment>
<feature type="domain" description="Erythromycin biosynthesis protein CIII-like C-terminal" evidence="1">
    <location>
        <begin position="287"/>
        <end position="376"/>
    </location>
</feature>
<protein>
    <submittedName>
        <fullName evidence="2">Glycosyl transferase</fullName>
    </submittedName>
</protein>
<dbReference type="SUPFAM" id="SSF53756">
    <property type="entry name" value="UDP-Glycosyltransferase/glycogen phosphorylase"/>
    <property type="match status" value="1"/>
</dbReference>
<dbReference type="GO" id="GO:0016758">
    <property type="term" value="F:hexosyltransferase activity"/>
    <property type="evidence" value="ECO:0007669"/>
    <property type="project" value="UniProtKB-ARBA"/>
</dbReference>
<evidence type="ECO:0000313" key="3">
    <source>
        <dbReference type="Proteomes" id="UP000641514"/>
    </source>
</evidence>
<evidence type="ECO:0000313" key="2">
    <source>
        <dbReference type="EMBL" id="GGC60176.1"/>
    </source>
</evidence>
<dbReference type="GO" id="GO:0017000">
    <property type="term" value="P:antibiotic biosynthetic process"/>
    <property type="evidence" value="ECO:0007669"/>
    <property type="project" value="UniProtKB-ARBA"/>
</dbReference>
<reference evidence="2" key="1">
    <citation type="journal article" date="2014" name="Int. J. Syst. Evol. Microbiol.">
        <title>Complete genome sequence of Corynebacterium casei LMG S-19264T (=DSM 44701T), isolated from a smear-ripened cheese.</title>
        <authorList>
            <consortium name="US DOE Joint Genome Institute (JGI-PGF)"/>
            <person name="Walter F."/>
            <person name="Albersmeier A."/>
            <person name="Kalinowski J."/>
            <person name="Ruckert C."/>
        </authorList>
    </citation>
    <scope>NUCLEOTIDE SEQUENCE</scope>
    <source>
        <strain evidence="2">CGMCC 1.15478</strain>
    </source>
</reference>
<keyword evidence="3" id="KW-1185">Reference proteome</keyword>
<dbReference type="Gene3D" id="3.40.50.2000">
    <property type="entry name" value="Glycogen Phosphorylase B"/>
    <property type="match status" value="2"/>
</dbReference>
<dbReference type="GO" id="GO:0008194">
    <property type="term" value="F:UDP-glycosyltransferase activity"/>
    <property type="evidence" value="ECO:0007669"/>
    <property type="project" value="InterPro"/>
</dbReference>
<dbReference type="RefSeq" id="WP_188671333.1">
    <property type="nucleotide sequence ID" value="NZ_BMJH01000001.1"/>
</dbReference>
<dbReference type="InterPro" id="IPR050426">
    <property type="entry name" value="Glycosyltransferase_28"/>
</dbReference>
<organism evidence="2 3">
    <name type="scientific">Hoyosella rhizosphaerae</name>
    <dbReference type="NCBI Taxonomy" id="1755582"/>
    <lineage>
        <taxon>Bacteria</taxon>
        <taxon>Bacillati</taxon>
        <taxon>Actinomycetota</taxon>
        <taxon>Actinomycetes</taxon>
        <taxon>Mycobacteriales</taxon>
        <taxon>Hoyosellaceae</taxon>
        <taxon>Hoyosella</taxon>
    </lineage>
</organism>
<gene>
    <name evidence="2" type="ORF">GCM10011410_10820</name>
</gene>